<reference evidence="1" key="1">
    <citation type="submission" date="2023-10" db="EMBL/GenBank/DDBJ databases">
        <authorList>
            <person name="Rodriguez Cubillos JULIANA M."/>
            <person name="De Vega J."/>
        </authorList>
    </citation>
    <scope>NUCLEOTIDE SEQUENCE</scope>
</reference>
<organism evidence="1 2">
    <name type="scientific">Trifolium pratense</name>
    <name type="common">Red clover</name>
    <dbReference type="NCBI Taxonomy" id="57577"/>
    <lineage>
        <taxon>Eukaryota</taxon>
        <taxon>Viridiplantae</taxon>
        <taxon>Streptophyta</taxon>
        <taxon>Embryophyta</taxon>
        <taxon>Tracheophyta</taxon>
        <taxon>Spermatophyta</taxon>
        <taxon>Magnoliopsida</taxon>
        <taxon>eudicotyledons</taxon>
        <taxon>Gunneridae</taxon>
        <taxon>Pentapetalae</taxon>
        <taxon>rosids</taxon>
        <taxon>fabids</taxon>
        <taxon>Fabales</taxon>
        <taxon>Fabaceae</taxon>
        <taxon>Papilionoideae</taxon>
        <taxon>50 kb inversion clade</taxon>
        <taxon>NPAAA clade</taxon>
        <taxon>Hologalegina</taxon>
        <taxon>IRL clade</taxon>
        <taxon>Trifolieae</taxon>
        <taxon>Trifolium</taxon>
    </lineage>
</organism>
<dbReference type="EMBL" id="CASHSV030000206">
    <property type="protein sequence ID" value="CAJ2652419.1"/>
    <property type="molecule type" value="Genomic_DNA"/>
</dbReference>
<evidence type="ECO:0000313" key="1">
    <source>
        <dbReference type="EMBL" id="CAJ2652419.1"/>
    </source>
</evidence>
<dbReference type="Proteomes" id="UP001177021">
    <property type="component" value="Unassembled WGS sequence"/>
</dbReference>
<gene>
    <name evidence="1" type="ORF">MILVUS5_LOCUS19899</name>
</gene>
<comment type="caution">
    <text evidence="1">The sequence shown here is derived from an EMBL/GenBank/DDBJ whole genome shotgun (WGS) entry which is preliminary data.</text>
</comment>
<name>A0ACB0K855_TRIPR</name>
<proteinExistence type="predicted"/>
<protein>
    <submittedName>
        <fullName evidence="1">Uncharacterized protein</fullName>
    </submittedName>
</protein>
<accession>A0ACB0K855</accession>
<keyword evidence="2" id="KW-1185">Reference proteome</keyword>
<evidence type="ECO:0000313" key="2">
    <source>
        <dbReference type="Proteomes" id="UP001177021"/>
    </source>
</evidence>
<sequence>MIKGPEKWVENGRPGPKSPHGWQTNKIWSEAKRSCRFHHAVQPPLPSIQLYQEAIQISNSNYSLSLSLSLSLFFHVHLTFFLLRPFLCFISNQILFHHNLQVLLTEINSRFFILLEKRLLVVEK</sequence>